<gene>
    <name evidence="1" type="ORF">SPACI_003460</name>
</gene>
<organism evidence="1 2">
    <name type="scientific">Sporomusa acidovorans (strain ATCC 49682 / DSM 3132 / Mol)</name>
    <dbReference type="NCBI Taxonomy" id="1123286"/>
    <lineage>
        <taxon>Bacteria</taxon>
        <taxon>Bacillati</taxon>
        <taxon>Bacillota</taxon>
        <taxon>Negativicutes</taxon>
        <taxon>Selenomonadales</taxon>
        <taxon>Sporomusaceae</taxon>
        <taxon>Sporomusa</taxon>
    </lineage>
</organism>
<proteinExistence type="predicted"/>
<name>A0ABZ3IWA9_SPOA4</name>
<accession>A0ABZ3IWA9</accession>
<evidence type="ECO:0000313" key="2">
    <source>
        <dbReference type="Proteomes" id="UP000216052"/>
    </source>
</evidence>
<keyword evidence="2" id="KW-1185">Reference proteome</keyword>
<reference evidence="1" key="1">
    <citation type="submission" date="2024-05" db="EMBL/GenBank/DDBJ databases">
        <title>Isolation and characterization of Sporomusa carbonis sp. nov., a carboxydotrophic hydrogenogen in the genus of Sporomusa isolated from a charcoal burning pile.</title>
        <authorList>
            <person name="Boeer T."/>
            <person name="Rosenbaum F."/>
            <person name="Eysell L."/>
            <person name="Mueller V."/>
            <person name="Daniel R."/>
            <person name="Poehlein A."/>
        </authorList>
    </citation>
    <scope>NUCLEOTIDE SEQUENCE [LARGE SCALE GENOMIC DNA]</scope>
    <source>
        <strain evidence="1">DSM 3132</strain>
    </source>
</reference>
<dbReference type="Proteomes" id="UP000216052">
    <property type="component" value="Chromosome"/>
</dbReference>
<protein>
    <submittedName>
        <fullName evidence="1">Uncharacterized protein</fullName>
    </submittedName>
</protein>
<evidence type="ECO:0000313" key="1">
    <source>
        <dbReference type="EMBL" id="XFO70358.1"/>
    </source>
</evidence>
<dbReference type="EMBL" id="CP155571">
    <property type="protein sequence ID" value="XFO70358.1"/>
    <property type="molecule type" value="Genomic_DNA"/>
</dbReference>
<sequence>MPPIHSYLPPIKKPRHYWDWEEREIWEGFSVILLSPKAYSSRTIPGYLFFSANFLYVLEFPQGADVGKFPNTLSTWRGRSLPSTPMFVSNCGISAVRWFLTQLITQSLRAINHTDNHAESSVVL</sequence>